<organism evidence="2 3">
    <name type="scientific">Blattamonas nauphoetae</name>
    <dbReference type="NCBI Taxonomy" id="2049346"/>
    <lineage>
        <taxon>Eukaryota</taxon>
        <taxon>Metamonada</taxon>
        <taxon>Preaxostyla</taxon>
        <taxon>Oxymonadida</taxon>
        <taxon>Blattamonas</taxon>
    </lineage>
</organism>
<name>A0ABQ9XYN8_9EUKA</name>
<gene>
    <name evidence="2" type="ORF">BLNAU_8430</name>
</gene>
<reference evidence="2 3" key="1">
    <citation type="journal article" date="2022" name="bioRxiv">
        <title>Genomics of Preaxostyla Flagellates Illuminates Evolutionary Transitions and the Path Towards Mitochondrial Loss.</title>
        <authorList>
            <person name="Novak L.V.F."/>
            <person name="Treitli S.C."/>
            <person name="Pyrih J."/>
            <person name="Halakuc P."/>
            <person name="Pipaliya S.V."/>
            <person name="Vacek V."/>
            <person name="Brzon O."/>
            <person name="Soukal P."/>
            <person name="Eme L."/>
            <person name="Dacks J.B."/>
            <person name="Karnkowska A."/>
            <person name="Elias M."/>
            <person name="Hampl V."/>
        </authorList>
    </citation>
    <scope>NUCLEOTIDE SEQUENCE [LARGE SCALE GENOMIC DNA]</scope>
    <source>
        <strain evidence="2">NAU3</strain>
        <tissue evidence="2">Gut</tissue>
    </source>
</reference>
<protein>
    <submittedName>
        <fullName evidence="2">Uncharacterized protein</fullName>
    </submittedName>
</protein>
<proteinExistence type="predicted"/>
<evidence type="ECO:0000256" key="1">
    <source>
        <dbReference type="SAM" id="MobiDB-lite"/>
    </source>
</evidence>
<evidence type="ECO:0000313" key="3">
    <source>
        <dbReference type="Proteomes" id="UP001281761"/>
    </source>
</evidence>
<keyword evidence="3" id="KW-1185">Reference proteome</keyword>
<evidence type="ECO:0000313" key="2">
    <source>
        <dbReference type="EMBL" id="KAK2956590.1"/>
    </source>
</evidence>
<feature type="compositionally biased region" description="Basic and acidic residues" evidence="1">
    <location>
        <begin position="514"/>
        <end position="523"/>
    </location>
</feature>
<dbReference type="EMBL" id="JARBJD010000054">
    <property type="protein sequence ID" value="KAK2956590.1"/>
    <property type="molecule type" value="Genomic_DNA"/>
</dbReference>
<feature type="compositionally biased region" description="Basic and acidic residues" evidence="1">
    <location>
        <begin position="431"/>
        <end position="451"/>
    </location>
</feature>
<accession>A0ABQ9XYN8</accession>
<feature type="compositionally biased region" description="Acidic residues" evidence="1">
    <location>
        <begin position="457"/>
        <end position="473"/>
    </location>
</feature>
<feature type="compositionally biased region" description="Basic residues" evidence="1">
    <location>
        <begin position="524"/>
        <end position="534"/>
    </location>
</feature>
<dbReference type="Proteomes" id="UP001281761">
    <property type="component" value="Unassembled WGS sequence"/>
</dbReference>
<sequence length="534" mass="62224">MIHNEITKTFNPSFMENESAQQMAENARVNWRMLEKEMVNRLMSSIRAHPLIPRLLPPSIRIVGRIEETEPWTRKCSLATIALLPPEVRYLVLALPETRMVEYTACFERKNGIVTNTFLISSRGERWNPTCENHNQFVWLSVIDMFGLIPRRLSEDIEETIKRLAKDLTPKDGDTAAGPDISSSSLISMGWDRPISFLGQVMMAKQYFNALNETLRHSHFIDTYRYLERTLQQRFFKFMGQRRQEVLVYPAKGSRTKFDKLKWKFEFEPGGTTTKYAVWQNNFSLDVLCIDEHSRDGDKVSGQQTTGIDAFVWTKDACGVDVLVGFQVSSGEWDEVDMDYYNTIFTNLRSFLRSQYKRSKWPNSDGSWTPPVKRWFMFIVPLECQERCTHRTDVELDYVGVMDTLDVTILPLNVHAEERKRVKEIIRRAAKMEEDEKRRESERVHRERDEETGMLVGDEEDRTPLDDEEESLEKDEVSGMLVDEAGTTRLDEENVIVETNKTTRVIGKQKRIRPSCEGEEEKRKGKSKKTRKLN</sequence>
<feature type="region of interest" description="Disordered" evidence="1">
    <location>
        <begin position="431"/>
        <end position="534"/>
    </location>
</feature>
<comment type="caution">
    <text evidence="2">The sequence shown here is derived from an EMBL/GenBank/DDBJ whole genome shotgun (WGS) entry which is preliminary data.</text>
</comment>